<dbReference type="Pfam" id="PF00578">
    <property type="entry name" value="AhpC-TSA"/>
    <property type="match status" value="1"/>
</dbReference>
<dbReference type="PANTHER" id="PTHR42852">
    <property type="entry name" value="THIOL:DISULFIDE INTERCHANGE PROTEIN DSBE"/>
    <property type="match status" value="1"/>
</dbReference>
<comment type="subcellular location">
    <subcellularLocation>
        <location evidence="1">Cell envelope</location>
    </subcellularLocation>
</comment>
<keyword evidence="7" id="KW-1185">Reference proteome</keyword>
<dbReference type="AlphaFoldDB" id="A0A4Z0P251"/>
<protein>
    <submittedName>
        <fullName evidence="6">TlpA family protein disulfide reductase</fullName>
    </submittedName>
</protein>
<evidence type="ECO:0000259" key="5">
    <source>
        <dbReference type="PROSITE" id="PS51352"/>
    </source>
</evidence>
<evidence type="ECO:0000256" key="1">
    <source>
        <dbReference type="ARBA" id="ARBA00004196"/>
    </source>
</evidence>
<organism evidence="6 7">
    <name type="scientific">Hymenobacter fodinae</name>
    <dbReference type="NCBI Taxonomy" id="2510796"/>
    <lineage>
        <taxon>Bacteria</taxon>
        <taxon>Pseudomonadati</taxon>
        <taxon>Bacteroidota</taxon>
        <taxon>Cytophagia</taxon>
        <taxon>Cytophagales</taxon>
        <taxon>Hymenobacteraceae</taxon>
        <taxon>Hymenobacter</taxon>
    </lineage>
</organism>
<dbReference type="InterPro" id="IPR050553">
    <property type="entry name" value="Thioredoxin_ResA/DsbE_sf"/>
</dbReference>
<dbReference type="OrthoDB" id="6399635at2"/>
<name>A0A4Z0P251_9BACT</name>
<proteinExistence type="predicted"/>
<evidence type="ECO:0000313" key="6">
    <source>
        <dbReference type="EMBL" id="TGE04840.1"/>
    </source>
</evidence>
<dbReference type="GO" id="GO:0030313">
    <property type="term" value="C:cell envelope"/>
    <property type="evidence" value="ECO:0007669"/>
    <property type="project" value="UniProtKB-SubCell"/>
</dbReference>
<dbReference type="PROSITE" id="PS51352">
    <property type="entry name" value="THIOREDOXIN_2"/>
    <property type="match status" value="1"/>
</dbReference>
<dbReference type="CDD" id="cd02966">
    <property type="entry name" value="TlpA_like_family"/>
    <property type="match status" value="1"/>
</dbReference>
<accession>A0A4Z0P251</accession>
<dbReference type="EMBL" id="SRLA01000005">
    <property type="protein sequence ID" value="TGE04840.1"/>
    <property type="molecule type" value="Genomic_DNA"/>
</dbReference>
<dbReference type="GO" id="GO:0017004">
    <property type="term" value="P:cytochrome complex assembly"/>
    <property type="evidence" value="ECO:0007669"/>
    <property type="project" value="UniProtKB-KW"/>
</dbReference>
<sequence length="172" mass="19173">MRNYSGIFPPAVQASAQGQAVARRLAVLRKQPQVGHPLPLFSMPDTAGVAVSLARFRGQYVLLDFWGHWCGPCISSMPHLKQLQTQYAQRLAIVGIGMEAAQDKPLWLKAIRKHQLTWTQLSELKADKGVIEQLNVEQFPTYMLLDKEGNLLVMTSSIGPVEEKLKSLLARP</sequence>
<keyword evidence="4" id="KW-0676">Redox-active center</keyword>
<dbReference type="GO" id="GO:0016209">
    <property type="term" value="F:antioxidant activity"/>
    <property type="evidence" value="ECO:0007669"/>
    <property type="project" value="InterPro"/>
</dbReference>
<evidence type="ECO:0000256" key="4">
    <source>
        <dbReference type="ARBA" id="ARBA00023284"/>
    </source>
</evidence>
<dbReference type="InterPro" id="IPR000866">
    <property type="entry name" value="AhpC/TSA"/>
</dbReference>
<dbReference type="Proteomes" id="UP000298337">
    <property type="component" value="Unassembled WGS sequence"/>
</dbReference>
<comment type="caution">
    <text evidence="6">The sequence shown here is derived from an EMBL/GenBank/DDBJ whole genome shotgun (WGS) entry which is preliminary data.</text>
</comment>
<evidence type="ECO:0000256" key="3">
    <source>
        <dbReference type="ARBA" id="ARBA00023157"/>
    </source>
</evidence>
<keyword evidence="2" id="KW-0201">Cytochrome c-type biogenesis</keyword>
<dbReference type="PANTHER" id="PTHR42852:SF6">
    <property type="entry name" value="THIOL:DISULFIDE INTERCHANGE PROTEIN DSBE"/>
    <property type="match status" value="1"/>
</dbReference>
<dbReference type="InterPro" id="IPR013766">
    <property type="entry name" value="Thioredoxin_domain"/>
</dbReference>
<dbReference type="InterPro" id="IPR036249">
    <property type="entry name" value="Thioredoxin-like_sf"/>
</dbReference>
<gene>
    <name evidence="6" type="ORF">EU556_21930</name>
</gene>
<dbReference type="Gene3D" id="3.40.30.10">
    <property type="entry name" value="Glutaredoxin"/>
    <property type="match status" value="1"/>
</dbReference>
<dbReference type="GO" id="GO:0016491">
    <property type="term" value="F:oxidoreductase activity"/>
    <property type="evidence" value="ECO:0007669"/>
    <property type="project" value="InterPro"/>
</dbReference>
<keyword evidence="3" id="KW-1015">Disulfide bond</keyword>
<feature type="domain" description="Thioredoxin" evidence="5">
    <location>
        <begin position="32"/>
        <end position="172"/>
    </location>
</feature>
<dbReference type="SUPFAM" id="SSF52833">
    <property type="entry name" value="Thioredoxin-like"/>
    <property type="match status" value="1"/>
</dbReference>
<evidence type="ECO:0000256" key="2">
    <source>
        <dbReference type="ARBA" id="ARBA00022748"/>
    </source>
</evidence>
<evidence type="ECO:0000313" key="7">
    <source>
        <dbReference type="Proteomes" id="UP000298337"/>
    </source>
</evidence>
<reference evidence="6 7" key="1">
    <citation type="submission" date="2019-04" db="EMBL/GenBank/DDBJ databases">
        <authorList>
            <person name="Feng G."/>
            <person name="Zhang J."/>
            <person name="Zhu H."/>
        </authorList>
    </citation>
    <scope>NUCLEOTIDE SEQUENCE [LARGE SCALE GENOMIC DNA]</scope>
    <source>
        <strain evidence="6 7">92R-1</strain>
    </source>
</reference>